<organism evidence="1 2">
    <name type="scientific">Hymenobacter lucidus</name>
    <dbReference type="NCBI Taxonomy" id="2880930"/>
    <lineage>
        <taxon>Bacteria</taxon>
        <taxon>Pseudomonadati</taxon>
        <taxon>Bacteroidota</taxon>
        <taxon>Cytophagia</taxon>
        <taxon>Cytophagales</taxon>
        <taxon>Hymenobacteraceae</taxon>
        <taxon>Hymenobacter</taxon>
    </lineage>
</organism>
<sequence length="232" mass="25565">MLTIKQDNRLTAAENLAAALAQDTAPYDHDKAFLQISQELQAYLAALLPLRQQGLRTASQGASKTKGQRRELLATAAAEIAGDLYSYATDQQNRTLQTSADYSYSTLYALRATALTDLAQHIHNEAQTHQTPLLEYGLTPARLQELQAALDAFSGAKNAPRQQITEGKAARIVIKAEFTKLATLLEDRLDRSLRKYARFAPEFYHRITAARLVIDRPGKQKGSGDGEAPKPE</sequence>
<accession>A0ABS8AUC8</accession>
<dbReference type="Proteomes" id="UP001165296">
    <property type="component" value="Unassembled WGS sequence"/>
</dbReference>
<proteinExistence type="predicted"/>
<name>A0ABS8AUC8_9BACT</name>
<evidence type="ECO:0000313" key="1">
    <source>
        <dbReference type="EMBL" id="MCB2409812.1"/>
    </source>
</evidence>
<protein>
    <submittedName>
        <fullName evidence="1">Uncharacterized protein</fullName>
    </submittedName>
</protein>
<comment type="caution">
    <text evidence="1">The sequence shown here is derived from an EMBL/GenBank/DDBJ whole genome shotgun (WGS) entry which is preliminary data.</text>
</comment>
<dbReference type="EMBL" id="JAJADR010000005">
    <property type="protein sequence ID" value="MCB2409812.1"/>
    <property type="molecule type" value="Genomic_DNA"/>
</dbReference>
<gene>
    <name evidence="1" type="ORF">LGH74_17615</name>
</gene>
<keyword evidence="2" id="KW-1185">Reference proteome</keyword>
<dbReference type="RefSeq" id="WP_226177642.1">
    <property type="nucleotide sequence ID" value="NZ_JAJADR010000005.1"/>
</dbReference>
<reference evidence="1" key="1">
    <citation type="submission" date="2021-10" db="EMBL/GenBank/DDBJ databases">
        <authorList>
            <person name="Dean J.D."/>
            <person name="Kim M.K."/>
            <person name="Newey C.N."/>
            <person name="Stoker T.S."/>
            <person name="Thompson D.W."/>
            <person name="Grose J.H."/>
        </authorList>
    </citation>
    <scope>NUCLEOTIDE SEQUENCE</scope>
    <source>
        <strain evidence="1">BT178</strain>
    </source>
</reference>
<evidence type="ECO:0000313" key="2">
    <source>
        <dbReference type="Proteomes" id="UP001165296"/>
    </source>
</evidence>